<dbReference type="InterPro" id="IPR015424">
    <property type="entry name" value="PyrdxlP-dep_Trfase"/>
</dbReference>
<evidence type="ECO:0000256" key="8">
    <source>
        <dbReference type="ARBA" id="ARBA00047481"/>
    </source>
</evidence>
<dbReference type="Gene3D" id="3.40.640.10">
    <property type="entry name" value="Type I PLP-dependent aspartate aminotransferase-like (Major domain)"/>
    <property type="match status" value="1"/>
</dbReference>
<dbReference type="InterPro" id="IPR050106">
    <property type="entry name" value="HistidinolP_aminotransfase"/>
</dbReference>
<comment type="pathway">
    <text evidence="2 9">Amino-acid biosynthesis; L-histidine biosynthesis; L-histidine from 5-phospho-alpha-D-ribose 1-diphosphate: step 7/9.</text>
</comment>
<feature type="domain" description="Aminotransferase class I/classII large" evidence="10">
    <location>
        <begin position="38"/>
        <end position="363"/>
    </location>
</feature>
<evidence type="ECO:0000256" key="7">
    <source>
        <dbReference type="ARBA" id="ARBA00022898"/>
    </source>
</evidence>
<dbReference type="CDD" id="cd00609">
    <property type="entry name" value="AAT_like"/>
    <property type="match status" value="1"/>
</dbReference>
<dbReference type="SUPFAM" id="SSF53383">
    <property type="entry name" value="PLP-dependent transferases"/>
    <property type="match status" value="1"/>
</dbReference>
<evidence type="ECO:0000256" key="1">
    <source>
        <dbReference type="ARBA" id="ARBA00001933"/>
    </source>
</evidence>
<evidence type="ECO:0000259" key="10">
    <source>
        <dbReference type="Pfam" id="PF00155"/>
    </source>
</evidence>
<evidence type="ECO:0000256" key="4">
    <source>
        <dbReference type="ARBA" id="ARBA00011738"/>
    </source>
</evidence>
<dbReference type="NCBIfam" id="TIGR01141">
    <property type="entry name" value="hisC"/>
    <property type="match status" value="1"/>
</dbReference>
<evidence type="ECO:0000256" key="3">
    <source>
        <dbReference type="ARBA" id="ARBA00007970"/>
    </source>
</evidence>
<keyword evidence="9" id="KW-0368">Histidine biosynthesis</keyword>
<keyword evidence="5 9" id="KW-0032">Aminotransferase</keyword>
<dbReference type="RefSeq" id="WP_174625529.1">
    <property type="nucleotide sequence ID" value="NZ_CADCXN010000053.1"/>
</dbReference>
<dbReference type="InterPro" id="IPR005861">
    <property type="entry name" value="HisP_aminotrans"/>
</dbReference>
<dbReference type="InterPro" id="IPR001917">
    <property type="entry name" value="Aminotrans_II_pyridoxalP_BS"/>
</dbReference>
<proteinExistence type="inferred from homology"/>
<dbReference type="GO" id="GO:0030170">
    <property type="term" value="F:pyridoxal phosphate binding"/>
    <property type="evidence" value="ECO:0007669"/>
    <property type="project" value="InterPro"/>
</dbReference>
<comment type="caution">
    <text evidence="11">The sequence shown here is derived from an EMBL/GenBank/DDBJ whole genome shotgun (WGS) entry which is preliminary data.</text>
</comment>
<evidence type="ECO:0000256" key="2">
    <source>
        <dbReference type="ARBA" id="ARBA00005011"/>
    </source>
</evidence>
<dbReference type="EMBL" id="CADCXN010000053">
    <property type="protein sequence ID" value="CAA9890604.1"/>
    <property type="molecule type" value="Genomic_DNA"/>
</dbReference>
<evidence type="ECO:0000256" key="9">
    <source>
        <dbReference type="HAMAP-Rule" id="MF_01023"/>
    </source>
</evidence>
<dbReference type="EC" id="2.6.1.9" evidence="9"/>
<dbReference type="AlphaFoldDB" id="A0A8S0WIL5"/>
<keyword evidence="12" id="KW-1185">Reference proteome</keyword>
<comment type="similarity">
    <text evidence="3 9">Belongs to the class-II pyridoxal-phosphate-dependent aminotransferase family. Histidinol-phosphate aminotransferase subfamily.</text>
</comment>
<dbReference type="HAMAP" id="MF_01023">
    <property type="entry name" value="HisC_aminotrans_2"/>
    <property type="match status" value="1"/>
</dbReference>
<dbReference type="InterPro" id="IPR015421">
    <property type="entry name" value="PyrdxlP-dep_Trfase_major"/>
</dbReference>
<dbReference type="InterPro" id="IPR004839">
    <property type="entry name" value="Aminotransferase_I/II_large"/>
</dbReference>
<reference evidence="11 12" key="1">
    <citation type="submission" date="2020-02" db="EMBL/GenBank/DDBJ databases">
        <authorList>
            <person name="Hogendoorn C."/>
        </authorList>
    </citation>
    <scope>NUCLEOTIDE SEQUENCE [LARGE SCALE GENOMIC DNA]</scope>
    <source>
        <strain evidence="11">METHB21</strain>
    </source>
</reference>
<organism evidence="11 12">
    <name type="scientific">Candidatus Methylobacter favarea</name>
    <dbReference type="NCBI Taxonomy" id="2707345"/>
    <lineage>
        <taxon>Bacteria</taxon>
        <taxon>Pseudomonadati</taxon>
        <taxon>Pseudomonadota</taxon>
        <taxon>Gammaproteobacteria</taxon>
        <taxon>Methylococcales</taxon>
        <taxon>Methylococcaceae</taxon>
        <taxon>Methylobacter</taxon>
    </lineage>
</organism>
<name>A0A8S0WIL5_9GAMM</name>
<dbReference type="GO" id="GO:0004400">
    <property type="term" value="F:histidinol-phosphate transaminase activity"/>
    <property type="evidence" value="ECO:0007669"/>
    <property type="project" value="UniProtKB-UniRule"/>
</dbReference>
<evidence type="ECO:0000256" key="6">
    <source>
        <dbReference type="ARBA" id="ARBA00022679"/>
    </source>
</evidence>
<comment type="subunit">
    <text evidence="4 9">Homodimer.</text>
</comment>
<sequence length="370" mass="40154">MNSADKIYHLAIPGVQQLIPYKPGKPIEELEREFGLTRVIKLASNENPLGPGKKALAAIQSILKDMALYPDGSGFGLKHALAVKYAVESDQITLGNGSNEILELAARAFLTPGLEVIFSQHAFAVYPIVTQAVGATAVVVTAVKYGHDLEAMLESVTEKTRIVFIANPNNPTGTLLSQTALESFISALPESCVCVLDEAYFEFVSSAEPIDSIDWLKTYPNLIITRTFSKAYGLAGLRVGYGLSSPQIADILNRVRQPFNNNALALAAAEAALTDSEHLQQTIATNARGMEQLTDGFKNLGLEWIPSAGNFVLVDLKRLAQPVYEALLRKGVIVRPVANYGLPNHLRISIGTHEENRLFLKALTDSLQDV</sequence>
<keyword evidence="6 9" id="KW-0808">Transferase</keyword>
<dbReference type="Gene3D" id="3.90.1150.10">
    <property type="entry name" value="Aspartate Aminotransferase, domain 1"/>
    <property type="match status" value="1"/>
</dbReference>
<evidence type="ECO:0000313" key="12">
    <source>
        <dbReference type="Proteomes" id="UP000494216"/>
    </source>
</evidence>
<accession>A0A8S0WIL5</accession>
<comment type="cofactor">
    <cofactor evidence="1 9">
        <name>pyridoxal 5'-phosphate</name>
        <dbReference type="ChEBI" id="CHEBI:597326"/>
    </cofactor>
</comment>
<keyword evidence="9" id="KW-0028">Amino-acid biosynthesis</keyword>
<dbReference type="PROSITE" id="PS00599">
    <property type="entry name" value="AA_TRANSFER_CLASS_2"/>
    <property type="match status" value="1"/>
</dbReference>
<dbReference type="Proteomes" id="UP000494216">
    <property type="component" value="Unassembled WGS sequence"/>
</dbReference>
<keyword evidence="7 9" id="KW-0663">Pyridoxal phosphate</keyword>
<gene>
    <name evidence="9 11" type="primary">hisC</name>
    <name evidence="11" type="ORF">METHB2_250028</name>
</gene>
<feature type="modified residue" description="N6-(pyridoxal phosphate)lysine" evidence="9">
    <location>
        <position position="230"/>
    </location>
</feature>
<evidence type="ECO:0000256" key="5">
    <source>
        <dbReference type="ARBA" id="ARBA00022576"/>
    </source>
</evidence>
<dbReference type="PANTHER" id="PTHR43643:SF3">
    <property type="entry name" value="HISTIDINOL-PHOSPHATE AMINOTRANSFERASE"/>
    <property type="match status" value="1"/>
</dbReference>
<dbReference type="GO" id="GO:0000105">
    <property type="term" value="P:L-histidine biosynthetic process"/>
    <property type="evidence" value="ECO:0007669"/>
    <property type="project" value="UniProtKB-UniRule"/>
</dbReference>
<dbReference type="PANTHER" id="PTHR43643">
    <property type="entry name" value="HISTIDINOL-PHOSPHATE AMINOTRANSFERASE 2"/>
    <property type="match status" value="1"/>
</dbReference>
<dbReference type="Pfam" id="PF00155">
    <property type="entry name" value="Aminotran_1_2"/>
    <property type="match status" value="1"/>
</dbReference>
<evidence type="ECO:0000313" key="11">
    <source>
        <dbReference type="EMBL" id="CAA9890604.1"/>
    </source>
</evidence>
<comment type="catalytic activity">
    <reaction evidence="8 9">
        <text>L-histidinol phosphate + 2-oxoglutarate = 3-(imidazol-4-yl)-2-oxopropyl phosphate + L-glutamate</text>
        <dbReference type="Rhea" id="RHEA:23744"/>
        <dbReference type="ChEBI" id="CHEBI:16810"/>
        <dbReference type="ChEBI" id="CHEBI:29985"/>
        <dbReference type="ChEBI" id="CHEBI:57766"/>
        <dbReference type="ChEBI" id="CHEBI:57980"/>
        <dbReference type="EC" id="2.6.1.9"/>
    </reaction>
</comment>
<protein>
    <recommendedName>
        <fullName evidence="9">Histidinol-phosphate aminotransferase</fullName>
        <ecNumber evidence="9">2.6.1.9</ecNumber>
    </recommendedName>
    <alternativeName>
        <fullName evidence="9">Imidazole acetol-phosphate transaminase</fullName>
    </alternativeName>
</protein>
<dbReference type="InterPro" id="IPR015422">
    <property type="entry name" value="PyrdxlP-dep_Trfase_small"/>
</dbReference>